<keyword evidence="2" id="KW-1185">Reference proteome</keyword>
<evidence type="ECO:0000313" key="2">
    <source>
        <dbReference type="Proteomes" id="UP000800200"/>
    </source>
</evidence>
<dbReference type="EMBL" id="ML994619">
    <property type="protein sequence ID" value="KAF2190232.1"/>
    <property type="molecule type" value="Genomic_DNA"/>
</dbReference>
<sequence>MESLPNELLIQITSHLDRKPPSITKFAHEPSSQLTCSDATPFKSLSQVSWRWRKVVLPSLFRYSRIELDKDPQWIPIDARLIENMQGQLTKLSNHEMQIYQKMRSKFKSSSTFAFEEVFDELLINLCRIQEGDEFLRSVPYILWLPHLPKTFIEFARFVSQYNLKHHVKSVVVYTDKEYELRHVSTADAPLSRAVTEIWSQIFFRLDPSRVVVAAPPTTLAGLLDTQMLSSDAWAFDMKMHYIELRQPDTNRIVHSNSSCRPWDTALIHRRPWSHLGYNEGSSITAYSTYEYHLKQSPKMLYLIILRLAKEVQDCCNISSFSFVGVFPFSTNITTIIRALHKVRTLRTVQFQLAPGTENNLLSNPKLMGRAQPHDLWMEWNESYKVIASFFGGYDFQEEGEFVSSDCSTLSLASEVDDYMKMLQKRGTGWRKIENGKWARDHSFDKELVTTGVTNEA</sequence>
<dbReference type="Proteomes" id="UP000800200">
    <property type="component" value="Unassembled WGS sequence"/>
</dbReference>
<dbReference type="AlphaFoldDB" id="A0A6A6EHB4"/>
<evidence type="ECO:0000313" key="1">
    <source>
        <dbReference type="EMBL" id="KAF2190232.1"/>
    </source>
</evidence>
<proteinExistence type="predicted"/>
<protein>
    <recommendedName>
        <fullName evidence="3">F-box domain-containing protein</fullName>
    </recommendedName>
</protein>
<organism evidence="1 2">
    <name type="scientific">Zopfia rhizophila CBS 207.26</name>
    <dbReference type="NCBI Taxonomy" id="1314779"/>
    <lineage>
        <taxon>Eukaryota</taxon>
        <taxon>Fungi</taxon>
        <taxon>Dikarya</taxon>
        <taxon>Ascomycota</taxon>
        <taxon>Pezizomycotina</taxon>
        <taxon>Dothideomycetes</taxon>
        <taxon>Dothideomycetes incertae sedis</taxon>
        <taxon>Zopfiaceae</taxon>
        <taxon>Zopfia</taxon>
    </lineage>
</organism>
<gene>
    <name evidence="1" type="ORF">K469DRAFT_682357</name>
</gene>
<name>A0A6A6EHB4_9PEZI</name>
<evidence type="ECO:0008006" key="3">
    <source>
        <dbReference type="Google" id="ProtNLM"/>
    </source>
</evidence>
<dbReference type="OrthoDB" id="5296720at2759"/>
<reference evidence="1" key="1">
    <citation type="journal article" date="2020" name="Stud. Mycol.">
        <title>101 Dothideomycetes genomes: a test case for predicting lifestyles and emergence of pathogens.</title>
        <authorList>
            <person name="Haridas S."/>
            <person name="Albert R."/>
            <person name="Binder M."/>
            <person name="Bloem J."/>
            <person name="Labutti K."/>
            <person name="Salamov A."/>
            <person name="Andreopoulos B."/>
            <person name="Baker S."/>
            <person name="Barry K."/>
            <person name="Bills G."/>
            <person name="Bluhm B."/>
            <person name="Cannon C."/>
            <person name="Castanera R."/>
            <person name="Culley D."/>
            <person name="Daum C."/>
            <person name="Ezra D."/>
            <person name="Gonzalez J."/>
            <person name="Henrissat B."/>
            <person name="Kuo A."/>
            <person name="Liang C."/>
            <person name="Lipzen A."/>
            <person name="Lutzoni F."/>
            <person name="Magnuson J."/>
            <person name="Mondo S."/>
            <person name="Nolan M."/>
            <person name="Ohm R."/>
            <person name="Pangilinan J."/>
            <person name="Park H.-J."/>
            <person name="Ramirez L."/>
            <person name="Alfaro M."/>
            <person name="Sun H."/>
            <person name="Tritt A."/>
            <person name="Yoshinaga Y."/>
            <person name="Zwiers L.-H."/>
            <person name="Turgeon B."/>
            <person name="Goodwin S."/>
            <person name="Spatafora J."/>
            <person name="Crous P."/>
            <person name="Grigoriev I."/>
        </authorList>
    </citation>
    <scope>NUCLEOTIDE SEQUENCE</scope>
    <source>
        <strain evidence="1">CBS 207.26</strain>
    </source>
</reference>
<accession>A0A6A6EHB4</accession>